<name>D9WHN2_9ACTN</name>
<evidence type="ECO:0000259" key="2">
    <source>
        <dbReference type="SMART" id="SM00903"/>
    </source>
</evidence>
<reference evidence="3 4" key="1">
    <citation type="submission" date="2009-02" db="EMBL/GenBank/DDBJ databases">
        <title>Annotation of Streptomyces hygroscopicus strain ATCC 53653.</title>
        <authorList>
            <consortium name="The Broad Institute Genome Sequencing Platform"/>
            <consortium name="Broad Institute Microbial Sequencing Center"/>
            <person name="Fischbach M."/>
            <person name="Godfrey P."/>
            <person name="Ward D."/>
            <person name="Young S."/>
            <person name="Zeng Q."/>
            <person name="Koehrsen M."/>
            <person name="Alvarado L."/>
            <person name="Berlin A.M."/>
            <person name="Bochicchio J."/>
            <person name="Borenstein D."/>
            <person name="Chapman S.B."/>
            <person name="Chen Z."/>
            <person name="Engels R."/>
            <person name="Freedman E."/>
            <person name="Gellesch M."/>
            <person name="Goldberg J."/>
            <person name="Griggs A."/>
            <person name="Gujja S."/>
            <person name="Heilman E.R."/>
            <person name="Heiman D.I."/>
            <person name="Hepburn T.A."/>
            <person name="Howarth C."/>
            <person name="Jen D."/>
            <person name="Larson L."/>
            <person name="Lewis B."/>
            <person name="Mehta T."/>
            <person name="Park D."/>
            <person name="Pearson M."/>
            <person name="Richards J."/>
            <person name="Roberts A."/>
            <person name="Saif S."/>
            <person name="Shea T.D."/>
            <person name="Shenoy N."/>
            <person name="Sisk P."/>
            <person name="Stolte C."/>
            <person name="Sykes S.N."/>
            <person name="Thomson T."/>
            <person name="Walk T."/>
            <person name="White J."/>
            <person name="Yandava C."/>
            <person name="Straight P."/>
            <person name="Clardy J."/>
            <person name="Hung D."/>
            <person name="Kolter R."/>
            <person name="Mekalanos J."/>
            <person name="Walker S."/>
            <person name="Walsh C.T."/>
            <person name="Wieland-Brown L.C."/>
            <person name="Haas B."/>
            <person name="Nusbaum C."/>
            <person name="Birren B."/>
        </authorList>
    </citation>
    <scope>NUCLEOTIDE SEQUENCE [LARGE SCALE GENOMIC DNA]</scope>
    <source>
        <strain evidence="3 4">ATCC 53653</strain>
    </source>
</reference>
<dbReference type="STRING" id="457427.SSOG_00996"/>
<dbReference type="GO" id="GO:0006208">
    <property type="term" value="P:pyrimidine nucleobase catabolic process"/>
    <property type="evidence" value="ECO:0007669"/>
    <property type="project" value="TreeGrafter"/>
</dbReference>
<dbReference type="Pfam" id="PF01613">
    <property type="entry name" value="Flavin_Reduct"/>
    <property type="match status" value="1"/>
</dbReference>
<dbReference type="PANTHER" id="PTHR30466:SF1">
    <property type="entry name" value="FMN REDUCTASE (NADH) RUTF"/>
    <property type="match status" value="1"/>
</dbReference>
<organism evidence="3 4">
    <name type="scientific">Streptomyces himastatinicus ATCC 53653</name>
    <dbReference type="NCBI Taxonomy" id="457427"/>
    <lineage>
        <taxon>Bacteria</taxon>
        <taxon>Bacillati</taxon>
        <taxon>Actinomycetota</taxon>
        <taxon>Actinomycetes</taxon>
        <taxon>Kitasatosporales</taxon>
        <taxon>Streptomycetaceae</taxon>
        <taxon>Streptomyces</taxon>
        <taxon>Streptomyces violaceusniger group</taxon>
    </lineage>
</organism>
<evidence type="ECO:0000313" key="4">
    <source>
        <dbReference type="Proteomes" id="UP000003963"/>
    </source>
</evidence>
<dbReference type="SUPFAM" id="SSF50475">
    <property type="entry name" value="FMN-binding split barrel"/>
    <property type="match status" value="1"/>
</dbReference>
<dbReference type="GO" id="GO:0004497">
    <property type="term" value="F:monooxygenase activity"/>
    <property type="evidence" value="ECO:0007669"/>
    <property type="project" value="UniProtKB-KW"/>
</dbReference>
<keyword evidence="3" id="KW-0503">Monooxygenase</keyword>
<evidence type="ECO:0000256" key="1">
    <source>
        <dbReference type="ARBA" id="ARBA00023002"/>
    </source>
</evidence>
<accession>D9WHN2</accession>
<dbReference type="InterPro" id="IPR012349">
    <property type="entry name" value="Split_barrel_FMN-bd"/>
</dbReference>
<dbReference type="Proteomes" id="UP000003963">
    <property type="component" value="Unassembled WGS sequence"/>
</dbReference>
<dbReference type="InterPro" id="IPR050268">
    <property type="entry name" value="NADH-dep_flavin_reductase"/>
</dbReference>
<keyword evidence="4" id="KW-1185">Reference proteome</keyword>
<dbReference type="PANTHER" id="PTHR30466">
    <property type="entry name" value="FLAVIN REDUCTASE"/>
    <property type="match status" value="1"/>
</dbReference>
<dbReference type="HOGENOM" id="CLU_059021_2_2_11"/>
<protein>
    <submittedName>
        <fullName evidence="3">4-hydroxyphenylacetate 3-monooxygenase, reductase component</fullName>
    </submittedName>
</protein>
<dbReference type="InterPro" id="IPR002563">
    <property type="entry name" value="Flavin_Rdtase-like_dom"/>
</dbReference>
<gene>
    <name evidence="3" type="ORF">SSOG_00996</name>
</gene>
<proteinExistence type="predicted"/>
<evidence type="ECO:0000313" key="3">
    <source>
        <dbReference type="EMBL" id="EFL21284.1"/>
    </source>
</evidence>
<dbReference type="Gene3D" id="2.30.110.10">
    <property type="entry name" value="Electron Transport, Fmn-binding Protein, Chain A"/>
    <property type="match status" value="1"/>
</dbReference>
<sequence>MLGRQRRPEHALMAGRHERSGIAVTPSQADFREAMAHLPAAVNILTTDGPNGRCGITVSAVCSVTDDPPTVLVCVNRRSAMHDVFRANGRVCVNVLGGAQQDLALHFAGATKVAMAERFTWDIWDRTQEVPVLKDALVTAIGTITDAVPMGTHSVLFATIDRITTRAGGQSLVWFNRAFHRLAAGNDGSVT</sequence>
<dbReference type="GO" id="GO:0042602">
    <property type="term" value="F:riboflavin reductase (NADPH) activity"/>
    <property type="evidence" value="ECO:0007669"/>
    <property type="project" value="TreeGrafter"/>
</dbReference>
<feature type="domain" description="Flavin reductase like" evidence="2">
    <location>
        <begin position="35"/>
        <end position="181"/>
    </location>
</feature>
<dbReference type="AlphaFoldDB" id="D9WHN2"/>
<keyword evidence="1" id="KW-0560">Oxidoreductase</keyword>
<dbReference type="EMBL" id="GG657754">
    <property type="protein sequence ID" value="EFL21284.1"/>
    <property type="molecule type" value="Genomic_DNA"/>
</dbReference>
<dbReference type="GO" id="GO:0010181">
    <property type="term" value="F:FMN binding"/>
    <property type="evidence" value="ECO:0007669"/>
    <property type="project" value="InterPro"/>
</dbReference>
<dbReference type="SMART" id="SM00903">
    <property type="entry name" value="Flavin_Reduct"/>
    <property type="match status" value="1"/>
</dbReference>